<dbReference type="EMBL" id="UZAN01053414">
    <property type="protein sequence ID" value="VDP89968.1"/>
    <property type="molecule type" value="Genomic_DNA"/>
</dbReference>
<keyword evidence="3" id="KW-1185">Reference proteome</keyword>
<reference evidence="2 3" key="1">
    <citation type="submission" date="2018-11" db="EMBL/GenBank/DDBJ databases">
        <authorList>
            <consortium name="Pathogen Informatics"/>
        </authorList>
    </citation>
    <scope>NUCLEOTIDE SEQUENCE [LARGE SCALE GENOMIC DNA]</scope>
    <source>
        <strain evidence="2 3">Egypt</strain>
    </source>
</reference>
<dbReference type="AlphaFoldDB" id="A0A3P8I238"/>
<protein>
    <submittedName>
        <fullName evidence="2">Uncharacterized protein</fullName>
    </submittedName>
</protein>
<organism evidence="2 3">
    <name type="scientific">Echinostoma caproni</name>
    <dbReference type="NCBI Taxonomy" id="27848"/>
    <lineage>
        <taxon>Eukaryota</taxon>
        <taxon>Metazoa</taxon>
        <taxon>Spiralia</taxon>
        <taxon>Lophotrochozoa</taxon>
        <taxon>Platyhelminthes</taxon>
        <taxon>Trematoda</taxon>
        <taxon>Digenea</taxon>
        <taxon>Plagiorchiida</taxon>
        <taxon>Echinostomata</taxon>
        <taxon>Echinostomatoidea</taxon>
        <taxon>Echinostomatidae</taxon>
        <taxon>Echinostoma</taxon>
    </lineage>
</organism>
<accession>A0A3P8I238</accession>
<sequence>MEFRAQGLLEGTTGGGTVAGTSGTRWVELDAANNGAQPSDHPLLDDEIKAEIHARLRREMARPQYKKDLFYTGSVIQLSSNQLATDNAASVMGNTHNSQTNISVATATGNVASSFIPPAPCPPVQPQTHKTLIHLFSANSPASIFSGPNVPFPSIRH</sequence>
<proteinExistence type="predicted"/>
<feature type="region of interest" description="Disordered" evidence="1">
    <location>
        <begin position="1"/>
        <end position="21"/>
    </location>
</feature>
<evidence type="ECO:0000256" key="1">
    <source>
        <dbReference type="SAM" id="MobiDB-lite"/>
    </source>
</evidence>
<evidence type="ECO:0000313" key="2">
    <source>
        <dbReference type="EMBL" id="VDP89968.1"/>
    </source>
</evidence>
<name>A0A3P8I238_9TREM</name>
<evidence type="ECO:0000313" key="3">
    <source>
        <dbReference type="Proteomes" id="UP000272942"/>
    </source>
</evidence>
<gene>
    <name evidence="2" type="ORF">ECPE_LOCUS12696</name>
</gene>
<dbReference type="OrthoDB" id="6271618at2759"/>
<dbReference type="Proteomes" id="UP000272942">
    <property type="component" value="Unassembled WGS sequence"/>
</dbReference>